<dbReference type="AlphaFoldDB" id="A0A1T4Q8V5"/>
<dbReference type="InterPro" id="IPR017731">
    <property type="entry name" value="TssM1-like"/>
</dbReference>
<accession>A0A1T4Q8V5</accession>
<evidence type="ECO:0000259" key="4">
    <source>
        <dbReference type="Pfam" id="PF14331"/>
    </source>
</evidence>
<dbReference type="InterPro" id="IPR009612">
    <property type="entry name" value="IcmF-rel"/>
</dbReference>
<keyword evidence="1" id="KW-1133">Transmembrane helix</keyword>
<keyword evidence="7" id="KW-1185">Reference proteome</keyword>
<keyword evidence="1" id="KW-0472">Membrane</keyword>
<dbReference type="InterPro" id="IPR010623">
    <property type="entry name" value="IcmF_C"/>
</dbReference>
<feature type="domain" description="Type VI secretion system IcmF C-terminal" evidence="2">
    <location>
        <begin position="1111"/>
        <end position="1210"/>
    </location>
</feature>
<dbReference type="Pfam" id="PF14331">
    <property type="entry name" value="IcmF-related_N"/>
    <property type="match status" value="1"/>
</dbReference>
<name>A0A1T4Q8V5_9GAMM</name>
<dbReference type="Proteomes" id="UP000190061">
    <property type="component" value="Unassembled WGS sequence"/>
</dbReference>
<dbReference type="InterPro" id="IPR053156">
    <property type="entry name" value="T6SS_TssM-like"/>
</dbReference>
<reference evidence="6 7" key="1">
    <citation type="submission" date="2017-02" db="EMBL/GenBank/DDBJ databases">
        <authorList>
            <person name="Peterson S.W."/>
        </authorList>
    </citation>
    <scope>NUCLEOTIDE SEQUENCE [LARGE SCALE GENOMIC DNA]</scope>
    <source>
        <strain evidence="6 7">DSM 21749</strain>
    </source>
</reference>
<feature type="domain" description="IcmF-related" evidence="3">
    <location>
        <begin position="497"/>
        <end position="847"/>
    </location>
</feature>
<gene>
    <name evidence="6" type="ORF">SAMN02745674_01530</name>
</gene>
<evidence type="ECO:0000313" key="6">
    <source>
        <dbReference type="EMBL" id="SJZ99638.1"/>
    </source>
</evidence>
<dbReference type="OrthoDB" id="9758229at2"/>
<organism evidence="6 7">
    <name type="scientific">Lysobacter spongiicola DSM 21749</name>
    <dbReference type="NCBI Taxonomy" id="1122188"/>
    <lineage>
        <taxon>Bacteria</taxon>
        <taxon>Pseudomonadati</taxon>
        <taxon>Pseudomonadota</taxon>
        <taxon>Gammaproteobacteria</taxon>
        <taxon>Lysobacterales</taxon>
        <taxon>Lysobacteraceae</taxon>
        <taxon>Novilysobacter</taxon>
    </lineage>
</organism>
<dbReference type="PANTHER" id="PTHR36153:SF1">
    <property type="entry name" value="TYPE VI SECRETION SYSTEM COMPONENT TSSM1"/>
    <property type="match status" value="1"/>
</dbReference>
<evidence type="ECO:0000259" key="3">
    <source>
        <dbReference type="Pfam" id="PF06761"/>
    </source>
</evidence>
<dbReference type="PANTHER" id="PTHR36153">
    <property type="entry name" value="INNER MEMBRANE PROTEIN-RELATED"/>
    <property type="match status" value="1"/>
</dbReference>
<evidence type="ECO:0000259" key="5">
    <source>
        <dbReference type="Pfam" id="PF21070"/>
    </source>
</evidence>
<feature type="domain" description="Type VI secretion system component TssM1 helical" evidence="5">
    <location>
        <begin position="1004"/>
        <end position="1091"/>
    </location>
</feature>
<feature type="transmembrane region" description="Helical" evidence="1">
    <location>
        <begin position="12"/>
        <end position="34"/>
    </location>
</feature>
<evidence type="ECO:0000313" key="7">
    <source>
        <dbReference type="Proteomes" id="UP000190061"/>
    </source>
</evidence>
<proteinExistence type="predicted"/>
<keyword evidence="1" id="KW-0812">Transmembrane</keyword>
<evidence type="ECO:0000259" key="2">
    <source>
        <dbReference type="Pfam" id="PF06744"/>
    </source>
</evidence>
<feature type="transmembrane region" description="Helical" evidence="1">
    <location>
        <begin position="444"/>
        <end position="462"/>
    </location>
</feature>
<dbReference type="NCBIfam" id="TIGR03348">
    <property type="entry name" value="VI_IcmF"/>
    <property type="match status" value="1"/>
</dbReference>
<dbReference type="InterPro" id="IPR048677">
    <property type="entry name" value="TssM1_hel"/>
</dbReference>
<dbReference type="InterPro" id="IPR027417">
    <property type="entry name" value="P-loop_NTPase"/>
</dbReference>
<dbReference type="STRING" id="1122188.SAMN02745674_01530"/>
<feature type="transmembrane region" description="Helical" evidence="1">
    <location>
        <begin position="40"/>
        <end position="61"/>
    </location>
</feature>
<evidence type="ECO:0000256" key="1">
    <source>
        <dbReference type="SAM" id="Phobius"/>
    </source>
</evidence>
<sequence>MSSFWMNLRYWLMDYRVLAALGIVAVAAVAWLGMDGLLAAGGWVLVVLLAVAMLWLVVVVVRKIRSRRAAARLDQMVAGHADDAVANATPAARADTELLRERMTEAVKVVKSSRIGQMKGRAALYELPWYVIIGNPAAGKSTAILNSGLRFPFEDNRSNVIHGLGGTRNCDWYFTTEGIVLDTAGRYTVSAEDRLEWLTFLDLLKKHRPRAPINGIIIAASIAELSGSKPEFAIDLAKNLRQRVQELTERLEVHAPVYVVFTKADLIGGFTDFFRGLDPAERENAWGATLPYDVEGKADALSAFDGHFDQLCDGLREAGLSQMAMARGRDIAPGLLTMPMEFAGMKPALRTFIATLFEDNPYQFRPVFRGFYFTSALQEGVAVQPASERVGRQFGLDGERDPREAVEPADSSHFLLGLFRKVIFADRALVRQYSSPRRSRLRQAAFVGAALALGTALTAWTWSYSGNRQLVADATADLDRALVLQQDRVDLQSRIEALLVVQDRLQQLEHYRHEHPLHLGLGLYQGDAIEAKLRAEYFHGMQQLLVEPVSEKLEGYLGQVVARRGELRSPSAPGGADASTADAAQAAAASGSALYSDPSPTDAQDAYNALKAYLMLGERERVEATHLGDQLTRFWRGWLESNRGAMPREDMLRAAGRLMSFHVQQSASDGWPQVELRYSLVDDSREALRQVMKGTPARDRVYAQIKARAATRFSPVTVAGLLDPAQSGGVVVGSYQVPGTFTREAWEEYVQSAIREAATTELSSTDWVLDSTVSDDLTLAGSPDHVAEELTSLYKAEYAREWARFLQGVSVARFDGFEDAVAGMSHLGDPERSPLRTVLQTVNEQTSWDNPNAGGAAAEAAKGGIVGWFNRVVMRRNRTPVNLQVDADDIPAGSTDAGAVGVRFAGLASLWAAQEGGPSLLSRYFEALGGIRSRFNAIATEGDPGPGARRLMQQTLDGDGSELAAALKLVDERMLDGLDQEQRDTLRPLLLRPLVEGFAALVAPTETEINRTWEAQVLQPFQSGIGMRYPYAPDATVEAAQADIDQIFGPSGAIAQFGETALGSLVNRRGNMLSARQWADVGINLRPELLAGYGRWVGASAAGAGPTMVFQILPMPAQGREYTFTVDGQQVRYRNTPAQWHTFQLPGEGVPGVTISAVTGDGRSINVFEAAGDGATAEMFRAASKQVVGPQHYRLSWAQGGAEVSVELRIISVVEPNQTDAAGLQLPALVAGALPVAPGPVPAANSAAAGSR</sequence>
<feature type="domain" description="Type VI secretion system component TssM1 N-terminal" evidence="4">
    <location>
        <begin position="191"/>
        <end position="447"/>
    </location>
</feature>
<dbReference type="RefSeq" id="WP_078758122.1">
    <property type="nucleotide sequence ID" value="NZ_FUXP01000004.1"/>
</dbReference>
<dbReference type="EMBL" id="FUXP01000004">
    <property type="protein sequence ID" value="SJZ99638.1"/>
    <property type="molecule type" value="Genomic_DNA"/>
</dbReference>
<protein>
    <submittedName>
        <fullName evidence="6">Type VI secretion system protein ImpL</fullName>
    </submittedName>
</protein>
<dbReference type="SUPFAM" id="SSF52540">
    <property type="entry name" value="P-loop containing nucleoside triphosphate hydrolases"/>
    <property type="match status" value="1"/>
</dbReference>
<dbReference type="Pfam" id="PF06744">
    <property type="entry name" value="IcmF_C"/>
    <property type="match status" value="1"/>
</dbReference>
<dbReference type="Pfam" id="PF21070">
    <property type="entry name" value="IcmF_helical"/>
    <property type="match status" value="1"/>
</dbReference>
<dbReference type="CDD" id="cd00882">
    <property type="entry name" value="Ras_like_GTPase"/>
    <property type="match status" value="1"/>
</dbReference>
<dbReference type="InterPro" id="IPR025743">
    <property type="entry name" value="TssM1_N"/>
</dbReference>
<dbReference type="Pfam" id="PF06761">
    <property type="entry name" value="IcmF-related"/>
    <property type="match status" value="1"/>
</dbReference>